<feature type="transmembrane region" description="Helical" evidence="2">
    <location>
        <begin position="640"/>
        <end position="659"/>
    </location>
</feature>
<feature type="transmembrane region" description="Helical" evidence="2">
    <location>
        <begin position="607"/>
        <end position="628"/>
    </location>
</feature>
<dbReference type="GO" id="GO:0031267">
    <property type="term" value="F:small GTPase binding"/>
    <property type="evidence" value="ECO:0007669"/>
    <property type="project" value="TreeGrafter"/>
</dbReference>
<dbReference type="PANTHER" id="PTHR24113:SF15">
    <property type="entry name" value="NACHT DOMAIN-CONTAINING PROTEIN"/>
    <property type="match status" value="1"/>
</dbReference>
<dbReference type="GO" id="GO:0006913">
    <property type="term" value="P:nucleocytoplasmic transport"/>
    <property type="evidence" value="ECO:0007669"/>
    <property type="project" value="TreeGrafter"/>
</dbReference>
<dbReference type="InterPro" id="IPR032675">
    <property type="entry name" value="LRR_dom_sf"/>
</dbReference>
<name>A0A812TQM0_9DINO</name>
<dbReference type="GO" id="GO:0005829">
    <property type="term" value="C:cytosol"/>
    <property type="evidence" value="ECO:0007669"/>
    <property type="project" value="TreeGrafter"/>
</dbReference>
<evidence type="ECO:0000313" key="4">
    <source>
        <dbReference type="Proteomes" id="UP000601435"/>
    </source>
</evidence>
<keyword evidence="2" id="KW-0812">Transmembrane</keyword>
<feature type="transmembrane region" description="Helical" evidence="2">
    <location>
        <begin position="671"/>
        <end position="688"/>
    </location>
</feature>
<dbReference type="Gene3D" id="3.80.10.10">
    <property type="entry name" value="Ribonuclease Inhibitor"/>
    <property type="match status" value="1"/>
</dbReference>
<dbReference type="SUPFAM" id="SSF52047">
    <property type="entry name" value="RNI-like"/>
    <property type="match status" value="1"/>
</dbReference>
<dbReference type="AlphaFoldDB" id="A0A812TQM0"/>
<feature type="non-terminal residue" evidence="3">
    <location>
        <position position="699"/>
    </location>
</feature>
<dbReference type="Proteomes" id="UP000601435">
    <property type="component" value="Unassembled WGS sequence"/>
</dbReference>
<evidence type="ECO:0000313" key="3">
    <source>
        <dbReference type="EMBL" id="CAE7546884.1"/>
    </source>
</evidence>
<reference evidence="3" key="1">
    <citation type="submission" date="2021-02" db="EMBL/GenBank/DDBJ databases">
        <authorList>
            <person name="Dougan E. K."/>
            <person name="Rhodes N."/>
            <person name="Thang M."/>
            <person name="Chan C."/>
        </authorList>
    </citation>
    <scope>NUCLEOTIDE SEQUENCE</scope>
</reference>
<keyword evidence="2" id="KW-1133">Transmembrane helix</keyword>
<dbReference type="InterPro" id="IPR001611">
    <property type="entry name" value="Leu-rich_rpt"/>
</dbReference>
<keyword evidence="4" id="KW-1185">Reference proteome</keyword>
<evidence type="ECO:0000256" key="2">
    <source>
        <dbReference type="SAM" id="Phobius"/>
    </source>
</evidence>
<keyword evidence="2" id="KW-0472">Membrane</keyword>
<comment type="caution">
    <text evidence="3">The sequence shown here is derived from an EMBL/GenBank/DDBJ whole genome shotgun (WGS) entry which is preliminary data.</text>
</comment>
<dbReference type="Pfam" id="PF13516">
    <property type="entry name" value="LRR_6"/>
    <property type="match status" value="2"/>
</dbReference>
<dbReference type="GO" id="GO:0005096">
    <property type="term" value="F:GTPase activator activity"/>
    <property type="evidence" value="ECO:0007669"/>
    <property type="project" value="InterPro"/>
</dbReference>
<protein>
    <submittedName>
        <fullName evidence="3">NLRC3 protein</fullName>
    </submittedName>
</protein>
<dbReference type="GO" id="GO:0048471">
    <property type="term" value="C:perinuclear region of cytoplasm"/>
    <property type="evidence" value="ECO:0007669"/>
    <property type="project" value="TreeGrafter"/>
</dbReference>
<feature type="region of interest" description="Disordered" evidence="1">
    <location>
        <begin position="21"/>
        <end position="47"/>
    </location>
</feature>
<proteinExistence type="predicted"/>
<organism evidence="3 4">
    <name type="scientific">Symbiodinium necroappetens</name>
    <dbReference type="NCBI Taxonomy" id="1628268"/>
    <lineage>
        <taxon>Eukaryota</taxon>
        <taxon>Sar</taxon>
        <taxon>Alveolata</taxon>
        <taxon>Dinophyceae</taxon>
        <taxon>Suessiales</taxon>
        <taxon>Symbiodiniaceae</taxon>
        <taxon>Symbiodinium</taxon>
    </lineage>
</organism>
<dbReference type="EMBL" id="CAJNJA010025663">
    <property type="protein sequence ID" value="CAE7546884.1"/>
    <property type="molecule type" value="Genomic_DNA"/>
</dbReference>
<gene>
    <name evidence="3" type="primary">NLRC3</name>
    <name evidence="3" type="ORF">SNEC2469_LOCUS15759</name>
</gene>
<sequence>QKTSFVNMGFAATCLELARPRNGGEASPRIARTPLLLSDSGEGDTAVGTADLEAPAETSNLSEVGTESSDLDDPLALADLLLDPQVNVRLVRGTFLRKLHQEQRPAVRRQEIEQEADALVTQDELIRWRTDADFRQKVRIIGVSHVWETMEHPDPAGHQLAILAGVAALSETEVGVVLVFLRLHVHLPFYRGSAESYQQQCFDRAMASMHYFYAHEYTHTYFITKRSPARALDTTHKIEVFYAPDGDGEAGQMQEVPIKDLKRNDTPYFERGWCEAEMQWSCMRGQASQTVALDFYEHSGALTLYCRAPMPPDVFQGQVERNELRFTHADNSKDVMKLQRRVFLQKAARLEVLSRTDLSASQILVLGLALPFYSRLQVLTIVGSQIEAAGAEELAKALNMKELKLSHCSISCAAMSALAGGSQKLTRLVCTSCALRSEHIEALPRALTSQSQIQILDLSENKIDCDGATALARALLEGCKLRQLSLRRNKIADRGAGAFADVLRRAATEWQPLSDLDLDDNEIEAPGWKLLDQALEEVEFLAEAWFGNFRLGRHKKPDIWKTSVLCQGIFSCAHVTCFFFHYLCVLSRLLFPILTTNIDASEKFNKMLAVGNDLVCVFMFLPLALVVLGPGGVTSREKLSVWRTYNLVISLFGVASRCLKTMSWCVGLSYLNQDIWIGALLLLEMLLLRRGFKSPPLVA</sequence>
<dbReference type="OrthoDB" id="415853at2759"/>
<dbReference type="SMART" id="SM00368">
    <property type="entry name" value="LRR_RI"/>
    <property type="match status" value="4"/>
</dbReference>
<dbReference type="GO" id="GO:0005634">
    <property type="term" value="C:nucleus"/>
    <property type="evidence" value="ECO:0007669"/>
    <property type="project" value="TreeGrafter"/>
</dbReference>
<accession>A0A812TQM0</accession>
<dbReference type="InterPro" id="IPR027038">
    <property type="entry name" value="RanGap"/>
</dbReference>
<dbReference type="PANTHER" id="PTHR24113">
    <property type="entry name" value="RAN GTPASE-ACTIVATING PROTEIN 1"/>
    <property type="match status" value="1"/>
</dbReference>
<evidence type="ECO:0000256" key="1">
    <source>
        <dbReference type="SAM" id="MobiDB-lite"/>
    </source>
</evidence>